<evidence type="ECO:0000313" key="1">
    <source>
        <dbReference type="EMBL" id="KAA5543387.1"/>
    </source>
</evidence>
<protein>
    <recommendedName>
        <fullName evidence="3">DUF4157 domain-containing protein</fullName>
    </recommendedName>
</protein>
<gene>
    <name evidence="1" type="ORF">F0145_17255</name>
</gene>
<proteinExistence type="predicted"/>
<dbReference type="EMBL" id="VWSF01000014">
    <property type="protein sequence ID" value="KAA5543387.1"/>
    <property type="molecule type" value="Genomic_DNA"/>
</dbReference>
<evidence type="ECO:0000313" key="2">
    <source>
        <dbReference type="Proteomes" id="UP000323426"/>
    </source>
</evidence>
<sequence length="111" mass="13122">MEHKIIEKSVLARVARFVLKSPNVAMVIGRTIHISGVKKEEFLQNRPWVAHELCHIRQFQEHGFWRFLWLYLVESYRHGYYNNKYEVEARLAGTKEALAINQEQQARSSPV</sequence>
<dbReference type="Proteomes" id="UP000323426">
    <property type="component" value="Unassembled WGS sequence"/>
</dbReference>
<dbReference type="RefSeq" id="WP_150090200.1">
    <property type="nucleotide sequence ID" value="NZ_VWSF01000014.1"/>
</dbReference>
<evidence type="ECO:0008006" key="3">
    <source>
        <dbReference type="Google" id="ProtNLM"/>
    </source>
</evidence>
<organism evidence="1 2">
    <name type="scientific">Adhaeribacter rhizoryzae</name>
    <dbReference type="NCBI Taxonomy" id="2607907"/>
    <lineage>
        <taxon>Bacteria</taxon>
        <taxon>Pseudomonadati</taxon>
        <taxon>Bacteroidota</taxon>
        <taxon>Cytophagia</taxon>
        <taxon>Cytophagales</taxon>
        <taxon>Hymenobacteraceae</taxon>
        <taxon>Adhaeribacter</taxon>
    </lineage>
</organism>
<accession>A0A5M6D7B1</accession>
<reference evidence="1 2" key="1">
    <citation type="submission" date="2019-09" db="EMBL/GenBank/DDBJ databases">
        <title>Genome sequence and assembly of Adhaeribacter sp.</title>
        <authorList>
            <person name="Chhetri G."/>
        </authorList>
    </citation>
    <scope>NUCLEOTIDE SEQUENCE [LARGE SCALE GENOMIC DNA]</scope>
    <source>
        <strain evidence="1 2">DK36</strain>
    </source>
</reference>
<name>A0A5M6D7B1_9BACT</name>
<comment type="caution">
    <text evidence="1">The sequence shown here is derived from an EMBL/GenBank/DDBJ whole genome shotgun (WGS) entry which is preliminary data.</text>
</comment>
<dbReference type="AlphaFoldDB" id="A0A5M6D7B1"/>
<keyword evidence="2" id="KW-1185">Reference proteome</keyword>